<dbReference type="EMBL" id="JANAWD010000200">
    <property type="protein sequence ID" value="KAJ3484144.1"/>
    <property type="molecule type" value="Genomic_DNA"/>
</dbReference>
<name>A0AAD5YGK1_9APHY</name>
<comment type="caution">
    <text evidence="3">The sequence shown here is derived from an EMBL/GenBank/DDBJ whole genome shotgun (WGS) entry which is preliminary data.</text>
</comment>
<dbReference type="AlphaFoldDB" id="A0AAD5YGK1"/>
<keyword evidence="2" id="KW-0812">Transmembrane</keyword>
<protein>
    <submittedName>
        <fullName evidence="3">Uncharacterized protein</fullName>
    </submittedName>
</protein>
<evidence type="ECO:0000313" key="4">
    <source>
        <dbReference type="Proteomes" id="UP001212997"/>
    </source>
</evidence>
<feature type="compositionally biased region" description="Polar residues" evidence="1">
    <location>
        <begin position="1"/>
        <end position="11"/>
    </location>
</feature>
<evidence type="ECO:0000256" key="2">
    <source>
        <dbReference type="SAM" id="Phobius"/>
    </source>
</evidence>
<sequence>MSQTDNPSNIHSLHDIACSDSRPSNPPLMPSTLPELPAAPQTYEDTIGMIPLGLSSEMTATHHIDDSRREFDHEAQNMSGNVGSTASPRYILQHGKIFKALASHLVQLCITFHDWIPMLHIPQFHESYHRPFAGVGTDGSLPRDLVKYYLNLWTEAAALSGVCSMLVISSLQIGSFPCNTTSRTIALVCCIFSFSAVFYSFALKWAFSSLPDGRLPDWAQGAFGTCRIHSCLGLADMDG</sequence>
<evidence type="ECO:0000313" key="3">
    <source>
        <dbReference type="EMBL" id="KAJ3484144.1"/>
    </source>
</evidence>
<keyword evidence="2" id="KW-1133">Transmembrane helix</keyword>
<proteinExistence type="predicted"/>
<keyword evidence="2" id="KW-0472">Membrane</keyword>
<accession>A0AAD5YGK1</accession>
<dbReference type="Proteomes" id="UP001212997">
    <property type="component" value="Unassembled WGS sequence"/>
</dbReference>
<feature type="region of interest" description="Disordered" evidence="1">
    <location>
        <begin position="1"/>
        <end position="38"/>
    </location>
</feature>
<gene>
    <name evidence="3" type="ORF">NLI96_g5838</name>
</gene>
<feature type="transmembrane region" description="Helical" evidence="2">
    <location>
        <begin position="185"/>
        <end position="207"/>
    </location>
</feature>
<keyword evidence="4" id="KW-1185">Reference proteome</keyword>
<organism evidence="3 4">
    <name type="scientific">Meripilus lineatus</name>
    <dbReference type="NCBI Taxonomy" id="2056292"/>
    <lineage>
        <taxon>Eukaryota</taxon>
        <taxon>Fungi</taxon>
        <taxon>Dikarya</taxon>
        <taxon>Basidiomycota</taxon>
        <taxon>Agaricomycotina</taxon>
        <taxon>Agaricomycetes</taxon>
        <taxon>Polyporales</taxon>
        <taxon>Meripilaceae</taxon>
        <taxon>Meripilus</taxon>
    </lineage>
</organism>
<reference evidence="3" key="1">
    <citation type="submission" date="2022-07" db="EMBL/GenBank/DDBJ databases">
        <title>Genome Sequence of Physisporinus lineatus.</title>
        <authorList>
            <person name="Buettner E."/>
        </authorList>
    </citation>
    <scope>NUCLEOTIDE SEQUENCE</scope>
    <source>
        <strain evidence="3">VT162</strain>
    </source>
</reference>
<evidence type="ECO:0000256" key="1">
    <source>
        <dbReference type="SAM" id="MobiDB-lite"/>
    </source>
</evidence>